<evidence type="ECO:0000259" key="2">
    <source>
        <dbReference type="Pfam" id="PF13556"/>
    </source>
</evidence>
<dbReference type="InterPro" id="IPR012914">
    <property type="entry name" value="PucR_dom"/>
</dbReference>
<dbReference type="InterPro" id="IPR051448">
    <property type="entry name" value="CdaR-like_regulators"/>
</dbReference>
<feature type="domain" description="PucR C-terminal helix-turn-helix" evidence="2">
    <location>
        <begin position="507"/>
        <end position="563"/>
    </location>
</feature>
<sequence>MQPVTQARDRATVPLATLLDEPAFGAALLSPAPADLATDPELEARVRSTPVASSIVIELDDPGAYMLPGDLLLVTGLAITGDPERDAAYAARLHAAGVSALVFGLEPVHAEVPQGLVAACQALDFPLVALPPHVYFAAVTSVLNRALETERTRALESMNTLARRLTEASLQHRPAQRLVEELAQQGTGWAVLQIEDEVYRSGELPVGLPLEATIAELRERLAAQPRARGSQPTVFTTVTAGGWGPAAGSGARMRAGADSGTEYEVAAHEAGPRRARSRGPGAGAILLLGRAPRLTRTDLTALQLAANLVGLVLQLPAAQSMAVDQLLMHLMTDSPGITIPGAERDRFARLLTNSFGGNARRAHAVIAVRDPGRALAHDPVPGDGTVASDAAWLRRLLHTPFVEHRARRLRAFVGAPPSPGELDRARELGWLLAVSAAHDFGDLPAAMREAEEHARAALHLRQHIDGAAAPAAGVWPLGAAADPAVARAAAAQWLAPILGPEHEEPRRVLVAWLHHHGAWDRTARELELHRNTVRRLVAEAQALLGRDLEDPLERARVLLALTALDAG</sequence>
<feature type="domain" description="Purine catabolism PurC-like" evidence="1">
    <location>
        <begin position="49"/>
        <end position="146"/>
    </location>
</feature>
<name>A0ABS1SR47_9MICO</name>
<dbReference type="PANTHER" id="PTHR33744:SF1">
    <property type="entry name" value="DNA-BINDING TRANSCRIPTIONAL ACTIVATOR ADER"/>
    <property type="match status" value="1"/>
</dbReference>
<comment type="caution">
    <text evidence="3">The sequence shown here is derived from an EMBL/GenBank/DDBJ whole genome shotgun (WGS) entry which is preliminary data.</text>
</comment>
<dbReference type="Proteomes" id="UP001646141">
    <property type="component" value="Unassembled WGS sequence"/>
</dbReference>
<dbReference type="PANTHER" id="PTHR33744">
    <property type="entry name" value="CARBOHYDRATE DIACID REGULATOR"/>
    <property type="match status" value="1"/>
</dbReference>
<evidence type="ECO:0000313" key="4">
    <source>
        <dbReference type="Proteomes" id="UP001646141"/>
    </source>
</evidence>
<dbReference type="InterPro" id="IPR025736">
    <property type="entry name" value="PucR_C-HTH_dom"/>
</dbReference>
<evidence type="ECO:0000313" key="3">
    <source>
        <dbReference type="EMBL" id="MBL3690065.1"/>
    </source>
</evidence>
<keyword evidence="4" id="KW-1185">Reference proteome</keyword>
<dbReference type="EMBL" id="QYAD01000003">
    <property type="protein sequence ID" value="MBL3690065.1"/>
    <property type="molecule type" value="Genomic_DNA"/>
</dbReference>
<accession>A0ABS1SR47</accession>
<dbReference type="InterPro" id="IPR042070">
    <property type="entry name" value="PucR_C-HTH_sf"/>
</dbReference>
<proteinExistence type="predicted"/>
<protein>
    <submittedName>
        <fullName evidence="3">PucR family transcriptional regulator</fullName>
    </submittedName>
</protein>
<organism evidence="3 4">
    <name type="scientific">Leucobacter chromiireducens subsp. chromiireducens</name>
    <dbReference type="NCBI Taxonomy" id="660067"/>
    <lineage>
        <taxon>Bacteria</taxon>
        <taxon>Bacillati</taxon>
        <taxon>Actinomycetota</taxon>
        <taxon>Actinomycetes</taxon>
        <taxon>Micrococcales</taxon>
        <taxon>Microbacteriaceae</taxon>
        <taxon>Leucobacter</taxon>
    </lineage>
</organism>
<gene>
    <name evidence="3" type="ORF">D3226_08850</name>
</gene>
<evidence type="ECO:0000259" key="1">
    <source>
        <dbReference type="Pfam" id="PF07905"/>
    </source>
</evidence>
<dbReference type="RefSeq" id="WP_202382193.1">
    <property type="nucleotide sequence ID" value="NZ_BAAAMA010000001.1"/>
</dbReference>
<dbReference type="Pfam" id="PF07905">
    <property type="entry name" value="PucR"/>
    <property type="match status" value="1"/>
</dbReference>
<dbReference type="Gene3D" id="1.10.10.2840">
    <property type="entry name" value="PucR C-terminal helix-turn-helix domain"/>
    <property type="match status" value="1"/>
</dbReference>
<dbReference type="Pfam" id="PF13556">
    <property type="entry name" value="HTH_30"/>
    <property type="match status" value="1"/>
</dbReference>
<reference evidence="3 4" key="1">
    <citation type="submission" date="2018-09" db="EMBL/GenBank/DDBJ databases">
        <title>Comparative genomics of Leucobacter spp.</title>
        <authorList>
            <person name="Reis A.C."/>
            <person name="Kolvenbach B.A."/>
            <person name="Corvini P.F.X."/>
            <person name="Nunes O.C."/>
        </authorList>
    </citation>
    <scope>NUCLEOTIDE SEQUENCE [LARGE SCALE GENOMIC DNA]</scope>
    <source>
        <strain evidence="3 4">L-1</strain>
    </source>
</reference>